<gene>
    <name evidence="2" type="ORF">CU103_29865</name>
</gene>
<proteinExistence type="predicted"/>
<evidence type="ECO:0000313" key="3">
    <source>
        <dbReference type="Proteomes" id="UP000241764"/>
    </source>
</evidence>
<dbReference type="OrthoDB" id="8019848at2"/>
<dbReference type="EMBL" id="PGGM01000023">
    <property type="protein sequence ID" value="PSH56388.1"/>
    <property type="molecule type" value="Genomic_DNA"/>
</dbReference>
<protein>
    <submittedName>
        <fullName evidence="2">Uncharacterized protein</fullName>
    </submittedName>
</protein>
<name>A0A2P7AQ96_9HYPH</name>
<reference evidence="3" key="1">
    <citation type="submission" date="2017-11" db="EMBL/GenBank/DDBJ databases">
        <authorList>
            <person name="Kuznetsova I."/>
            <person name="Sazanova A."/>
            <person name="Chirak E."/>
            <person name="Safronova V."/>
            <person name="Willems A."/>
        </authorList>
    </citation>
    <scope>NUCLEOTIDE SEQUENCE [LARGE SCALE GENOMIC DNA]</scope>
    <source>
        <strain evidence="3">CCBAU 03422</strain>
    </source>
</reference>
<dbReference type="Proteomes" id="UP000241764">
    <property type="component" value="Unassembled WGS sequence"/>
</dbReference>
<dbReference type="RefSeq" id="WP_106667662.1">
    <property type="nucleotide sequence ID" value="NZ_PGGM01000023.1"/>
</dbReference>
<feature type="region of interest" description="Disordered" evidence="1">
    <location>
        <begin position="64"/>
        <end position="86"/>
    </location>
</feature>
<accession>A0A2P7AQ96</accession>
<evidence type="ECO:0000313" key="2">
    <source>
        <dbReference type="EMBL" id="PSH56388.1"/>
    </source>
</evidence>
<comment type="caution">
    <text evidence="2">The sequence shown here is derived from an EMBL/GenBank/DDBJ whole genome shotgun (WGS) entry which is preliminary data.</text>
</comment>
<dbReference type="AlphaFoldDB" id="A0A2P7AQ96"/>
<organism evidence="2 3">
    <name type="scientific">Phyllobacterium sophorae</name>
    <dbReference type="NCBI Taxonomy" id="1520277"/>
    <lineage>
        <taxon>Bacteria</taxon>
        <taxon>Pseudomonadati</taxon>
        <taxon>Pseudomonadota</taxon>
        <taxon>Alphaproteobacteria</taxon>
        <taxon>Hyphomicrobiales</taxon>
        <taxon>Phyllobacteriaceae</taxon>
        <taxon>Phyllobacterium</taxon>
    </lineage>
</organism>
<sequence>MTVYVAEISGRGIVAFDAVTEDDAKARLSDKGLRRDLHVFQNQGRSLWDGVSEITLRGPLPKEAEAWQASRATAGQSGEPGGHEDWRIFLLPVVDPSRFDDDDDDDRDDGD</sequence>
<keyword evidence="3" id="KW-1185">Reference proteome</keyword>
<evidence type="ECO:0000256" key="1">
    <source>
        <dbReference type="SAM" id="MobiDB-lite"/>
    </source>
</evidence>